<evidence type="ECO:0000313" key="2">
    <source>
        <dbReference type="Proteomes" id="UP000646548"/>
    </source>
</evidence>
<reference evidence="1" key="1">
    <citation type="journal article" name="BMC Genomics">
        <title>Long-read sequencing and de novo genome assembly of marine medaka (Oryzias melastigma).</title>
        <authorList>
            <person name="Liang P."/>
            <person name="Saqib H.S.A."/>
            <person name="Ni X."/>
            <person name="Shen Y."/>
        </authorList>
    </citation>
    <scope>NUCLEOTIDE SEQUENCE</scope>
    <source>
        <strain evidence="1">Bigg-433</strain>
    </source>
</reference>
<dbReference type="Proteomes" id="UP000646548">
    <property type="component" value="Unassembled WGS sequence"/>
</dbReference>
<sequence>MVLRGLGMSGETGAERIELTVGVDAFCCQLMMITAERLYWQGGGAAEHMRRQFPATGHSSSKCSTVSVMEENLSFPWKPSKALVIGLYVTRISDSSVISVQINLHVLPPSYICAKNTSGFIKPEQQQSS</sequence>
<proteinExistence type="predicted"/>
<gene>
    <name evidence="1" type="ORF">FQA47_017560</name>
</gene>
<protein>
    <submittedName>
        <fullName evidence="1">Uncharacterized protein</fullName>
    </submittedName>
</protein>
<evidence type="ECO:0000313" key="1">
    <source>
        <dbReference type="EMBL" id="KAF6733566.1"/>
    </source>
</evidence>
<dbReference type="AlphaFoldDB" id="A0A834FFY1"/>
<accession>A0A834FFY1</accession>
<dbReference type="EMBL" id="WKFB01000156">
    <property type="protein sequence ID" value="KAF6733566.1"/>
    <property type="molecule type" value="Genomic_DNA"/>
</dbReference>
<comment type="caution">
    <text evidence="1">The sequence shown here is derived from an EMBL/GenBank/DDBJ whole genome shotgun (WGS) entry which is preliminary data.</text>
</comment>
<name>A0A834FFY1_ORYME</name>
<organism evidence="1 2">
    <name type="scientific">Oryzias melastigma</name>
    <name type="common">Marine medaka</name>
    <dbReference type="NCBI Taxonomy" id="30732"/>
    <lineage>
        <taxon>Eukaryota</taxon>
        <taxon>Metazoa</taxon>
        <taxon>Chordata</taxon>
        <taxon>Craniata</taxon>
        <taxon>Vertebrata</taxon>
        <taxon>Euteleostomi</taxon>
        <taxon>Actinopterygii</taxon>
        <taxon>Neopterygii</taxon>
        <taxon>Teleostei</taxon>
        <taxon>Neoteleostei</taxon>
        <taxon>Acanthomorphata</taxon>
        <taxon>Ovalentaria</taxon>
        <taxon>Atherinomorphae</taxon>
        <taxon>Beloniformes</taxon>
        <taxon>Adrianichthyidae</taxon>
        <taxon>Oryziinae</taxon>
        <taxon>Oryzias</taxon>
    </lineage>
</organism>